<protein>
    <submittedName>
        <fullName evidence="3">NAD-binding protein</fullName>
    </submittedName>
</protein>
<dbReference type="Pfam" id="PF02254">
    <property type="entry name" value="TrkA_N"/>
    <property type="match status" value="2"/>
</dbReference>
<dbReference type="Proteomes" id="UP000707356">
    <property type="component" value="Unassembled WGS sequence"/>
</dbReference>
<reference evidence="3" key="1">
    <citation type="submission" date="2021-05" db="EMBL/GenBank/DDBJ databases">
        <authorList>
            <person name="Pietrasiak N."/>
            <person name="Ward R."/>
            <person name="Stajich J.E."/>
            <person name="Kurbessoian T."/>
        </authorList>
    </citation>
    <scope>NUCLEOTIDE SEQUENCE</scope>
    <source>
        <strain evidence="3">GSE-TBD4-15B</strain>
    </source>
</reference>
<dbReference type="InterPro" id="IPR003148">
    <property type="entry name" value="RCK_N"/>
</dbReference>
<feature type="transmembrane region" description="Helical" evidence="1">
    <location>
        <begin position="298"/>
        <end position="318"/>
    </location>
</feature>
<gene>
    <name evidence="3" type="ORF">KME07_14620</name>
</gene>
<dbReference type="InterPro" id="IPR036291">
    <property type="entry name" value="NAD(P)-bd_dom_sf"/>
</dbReference>
<feature type="domain" description="RCK N-terminal" evidence="2">
    <location>
        <begin position="339"/>
        <end position="458"/>
    </location>
</feature>
<organism evidence="3 4">
    <name type="scientific">Pegethrix bostrychoides GSE-TBD4-15B</name>
    <dbReference type="NCBI Taxonomy" id="2839662"/>
    <lineage>
        <taxon>Bacteria</taxon>
        <taxon>Bacillati</taxon>
        <taxon>Cyanobacteriota</taxon>
        <taxon>Cyanophyceae</taxon>
        <taxon>Oculatellales</taxon>
        <taxon>Oculatellaceae</taxon>
        <taxon>Pegethrix</taxon>
    </lineage>
</organism>
<name>A0A951PBT7_9CYAN</name>
<dbReference type="PANTHER" id="PTHR43833:SF11">
    <property type="entry name" value="VOLTAGE-GATED POTASSIUM CHANNEL KCH"/>
    <property type="match status" value="1"/>
</dbReference>
<dbReference type="EMBL" id="JAHHHV010000069">
    <property type="protein sequence ID" value="MBW4466654.1"/>
    <property type="molecule type" value="Genomic_DNA"/>
</dbReference>
<dbReference type="PANTHER" id="PTHR43833">
    <property type="entry name" value="POTASSIUM CHANNEL PROTEIN 2-RELATED-RELATED"/>
    <property type="match status" value="1"/>
</dbReference>
<reference evidence="3" key="2">
    <citation type="journal article" date="2022" name="Microbiol. Resour. Announc.">
        <title>Metagenome Sequencing to Explore Phylogenomics of Terrestrial Cyanobacteria.</title>
        <authorList>
            <person name="Ward R.D."/>
            <person name="Stajich J.E."/>
            <person name="Johansen J.R."/>
            <person name="Huntemann M."/>
            <person name="Clum A."/>
            <person name="Foster B."/>
            <person name="Foster B."/>
            <person name="Roux S."/>
            <person name="Palaniappan K."/>
            <person name="Varghese N."/>
            <person name="Mukherjee S."/>
            <person name="Reddy T.B.K."/>
            <person name="Daum C."/>
            <person name="Copeland A."/>
            <person name="Chen I.A."/>
            <person name="Ivanova N.N."/>
            <person name="Kyrpides N.C."/>
            <person name="Shapiro N."/>
            <person name="Eloe-Fadrosh E.A."/>
            <person name="Pietrasiak N."/>
        </authorList>
    </citation>
    <scope>NUCLEOTIDE SEQUENCE</scope>
    <source>
        <strain evidence="3">GSE-TBD4-15B</strain>
    </source>
</reference>
<accession>A0A951PBT7</accession>
<evidence type="ECO:0000259" key="2">
    <source>
        <dbReference type="PROSITE" id="PS51201"/>
    </source>
</evidence>
<evidence type="ECO:0000313" key="3">
    <source>
        <dbReference type="EMBL" id="MBW4466654.1"/>
    </source>
</evidence>
<dbReference type="SUPFAM" id="SSF51735">
    <property type="entry name" value="NAD(P)-binding Rossmann-fold domains"/>
    <property type="match status" value="2"/>
</dbReference>
<keyword evidence="1" id="KW-1133">Transmembrane helix</keyword>
<dbReference type="GO" id="GO:0006813">
    <property type="term" value="P:potassium ion transport"/>
    <property type="evidence" value="ECO:0007669"/>
    <property type="project" value="InterPro"/>
</dbReference>
<dbReference type="PROSITE" id="PS51201">
    <property type="entry name" value="RCK_N"/>
    <property type="match status" value="1"/>
</dbReference>
<keyword evidence="1" id="KW-0472">Membrane</keyword>
<dbReference type="InterPro" id="IPR050721">
    <property type="entry name" value="Trk_Ktr_HKT_K-transport"/>
</dbReference>
<dbReference type="Gene3D" id="1.10.287.70">
    <property type="match status" value="1"/>
</dbReference>
<dbReference type="SUPFAM" id="SSF81324">
    <property type="entry name" value="Voltage-gated potassium channels"/>
    <property type="match status" value="1"/>
</dbReference>
<keyword evidence="1" id="KW-0812">Transmembrane</keyword>
<evidence type="ECO:0000313" key="4">
    <source>
        <dbReference type="Proteomes" id="UP000707356"/>
    </source>
</evidence>
<dbReference type="Gene3D" id="3.40.50.720">
    <property type="entry name" value="NAD(P)-binding Rossmann-like Domain"/>
    <property type="match status" value="2"/>
</dbReference>
<evidence type="ECO:0000256" key="1">
    <source>
        <dbReference type="SAM" id="Phobius"/>
    </source>
</evidence>
<proteinExistence type="predicted"/>
<dbReference type="AlphaFoldDB" id="A0A951PBT7"/>
<feature type="transmembrane region" description="Helical" evidence="1">
    <location>
        <begin position="242"/>
        <end position="262"/>
    </location>
</feature>
<sequence>MKTRIIVCGLGRTGYQVFRLLKQQGAIVVGINQCPLPEADLALEDDIIVGELSAASTLLAAGIREANTLVITSSDDALNLAVLTQARVLNPQVRIVNRLFNASLGDRLDHTLPDHFSMSVAELAAPVFTFAALGNQAIGQLRMFNQTWPIREEYIDEDHPWRGRKLSEFWEERSRMLIYYLPARNQMDLVSAVVCGKHLQPGDRLIVATQPQVRAVQRNLRQKLSGIWTGIYYLQQHVRPTLLVMLVLLSTIFGSTLLYTAFSFHTSLIDALYFSVGLITGAGGNEQVVESAPTDIKLFTVVLMLVGAAVIGIFYALLNDIVLGTRLQQIWSTARVPQHHHYIVCGLGSVGIEIITQLQASGHAVMAIERDPNNRFLSLAQSLKVPVIQGEANLATTLKTAYAEGAAALIAVTSNDVTNLEIALTAKGLAPKLPVIVRNQNPQFAPMAQRVFDFEAVFSPAELAAPSFAAAALGGRILGNGMTADILWVALATLITPAHPFCGQRVKEAATDVDFVPLYLEKKHQTTHGWNLLDLELNPGDVLYLTMPATQLELLWRSQPSALASQLNYSGLKSEEGYG</sequence>
<comment type="caution">
    <text evidence="3">The sequence shown here is derived from an EMBL/GenBank/DDBJ whole genome shotgun (WGS) entry which is preliminary data.</text>
</comment>